<evidence type="ECO:0000313" key="2">
    <source>
        <dbReference type="EMBL" id="MCY8458734.1"/>
    </source>
</evidence>
<dbReference type="PANTHER" id="PTHR42791">
    <property type="entry name" value="GNAT FAMILY ACETYLTRANSFERASE"/>
    <property type="match status" value="1"/>
</dbReference>
<dbReference type="Pfam" id="PF13508">
    <property type="entry name" value="Acetyltransf_7"/>
    <property type="match status" value="1"/>
</dbReference>
<name>A0A9Q4EA67_BACSC</name>
<dbReference type="CDD" id="cd04301">
    <property type="entry name" value="NAT_SF"/>
    <property type="match status" value="1"/>
</dbReference>
<sequence>MFLFRQARADELNKVAKLFHESFKQYPFMDLLVKRGKKDRSFIFEMHKVLTKAYFKKHFCFVGIQNGEIVVAALLQHRDKPDISLIDYIAAGGIKLIKMGGFSVLNMLTVANEAKKSYKSLKEPAWYLEVLGVLPSYQGKSLGSKMINDCLIPFISKSGGGVLALITNTDLNRSFYQKNGFEEFSESRIRRLDHEIYNWGFKRKVLQTYN</sequence>
<feature type="domain" description="N-acetyltransferase" evidence="1">
    <location>
        <begin position="2"/>
        <end position="203"/>
    </location>
</feature>
<dbReference type="Gene3D" id="3.40.630.30">
    <property type="match status" value="1"/>
</dbReference>
<dbReference type="EMBL" id="JALAPQ010000025">
    <property type="protein sequence ID" value="MCY8458734.1"/>
    <property type="molecule type" value="Genomic_DNA"/>
</dbReference>
<dbReference type="PANTHER" id="PTHR42791:SF1">
    <property type="entry name" value="N-ACETYLTRANSFERASE DOMAIN-CONTAINING PROTEIN"/>
    <property type="match status" value="1"/>
</dbReference>
<dbReference type="AlphaFoldDB" id="A0A9Q4EA67"/>
<dbReference type="RefSeq" id="WP_268393017.1">
    <property type="nucleotide sequence ID" value="NZ_CP145137.1"/>
</dbReference>
<dbReference type="InterPro" id="IPR000182">
    <property type="entry name" value="GNAT_dom"/>
</dbReference>
<dbReference type="GO" id="GO:0016747">
    <property type="term" value="F:acyltransferase activity, transferring groups other than amino-acyl groups"/>
    <property type="evidence" value="ECO:0007669"/>
    <property type="project" value="InterPro"/>
</dbReference>
<reference evidence="2" key="1">
    <citation type="submission" date="2022-02" db="EMBL/GenBank/DDBJ databases">
        <title>Crop Bioprotection Bacillus Genome Sequencing.</title>
        <authorList>
            <person name="Dunlap C."/>
        </authorList>
    </citation>
    <scope>NUCLEOTIDE SEQUENCE</scope>
    <source>
        <strain evidence="2">WR1O2A-53</strain>
    </source>
</reference>
<protein>
    <submittedName>
        <fullName evidence="2">GNAT family N-acetyltransferase</fullName>
    </submittedName>
</protein>
<dbReference type="Proteomes" id="UP001078573">
    <property type="component" value="Unassembled WGS sequence"/>
</dbReference>
<dbReference type="InterPro" id="IPR052523">
    <property type="entry name" value="Trichothecene_AcTrans"/>
</dbReference>
<gene>
    <name evidence="2" type="ORF">MOC89_17920</name>
</gene>
<dbReference type="SUPFAM" id="SSF55729">
    <property type="entry name" value="Acyl-CoA N-acyltransferases (Nat)"/>
    <property type="match status" value="1"/>
</dbReference>
<comment type="caution">
    <text evidence="2">The sequence shown here is derived from an EMBL/GenBank/DDBJ whole genome shotgun (WGS) entry which is preliminary data.</text>
</comment>
<proteinExistence type="predicted"/>
<evidence type="ECO:0000259" key="1">
    <source>
        <dbReference type="PROSITE" id="PS51186"/>
    </source>
</evidence>
<accession>A0A9Q4EA67</accession>
<organism evidence="2 3">
    <name type="scientific">Bacillus spizizenii</name>
    <name type="common">Bacillus subtilis subsp. spizizenii</name>
    <dbReference type="NCBI Taxonomy" id="96241"/>
    <lineage>
        <taxon>Bacteria</taxon>
        <taxon>Bacillati</taxon>
        <taxon>Bacillota</taxon>
        <taxon>Bacilli</taxon>
        <taxon>Bacillales</taxon>
        <taxon>Bacillaceae</taxon>
        <taxon>Bacillus</taxon>
    </lineage>
</organism>
<evidence type="ECO:0000313" key="3">
    <source>
        <dbReference type="Proteomes" id="UP001078573"/>
    </source>
</evidence>
<dbReference type="PROSITE" id="PS51186">
    <property type="entry name" value="GNAT"/>
    <property type="match status" value="1"/>
</dbReference>
<dbReference type="InterPro" id="IPR016181">
    <property type="entry name" value="Acyl_CoA_acyltransferase"/>
</dbReference>